<dbReference type="Pfam" id="PF01594">
    <property type="entry name" value="AI-2E_transport"/>
    <property type="match status" value="1"/>
</dbReference>
<evidence type="ECO:0000256" key="5">
    <source>
        <dbReference type="ARBA" id="ARBA00022692"/>
    </source>
</evidence>
<feature type="transmembrane region" description="Helical" evidence="8">
    <location>
        <begin position="223"/>
        <end position="243"/>
    </location>
</feature>
<keyword evidence="3" id="KW-0813">Transport</keyword>
<reference evidence="9" key="1">
    <citation type="submission" date="2022-06" db="EMBL/GenBank/DDBJ databases">
        <title>Solitalea sp. MAHUQ-68 isolated from rhizospheric soil.</title>
        <authorList>
            <person name="Huq M.A."/>
        </authorList>
    </citation>
    <scope>NUCLEOTIDE SEQUENCE</scope>
    <source>
        <strain evidence="9">MAHUQ-68</strain>
    </source>
</reference>
<protein>
    <submittedName>
        <fullName evidence="9">AI-2E family transporter</fullName>
    </submittedName>
</protein>
<sequence length="356" mass="38615">MNNGQENNASSERRTIDISIKLLLIVLLLAWCGMIILPFVSPVLWGVILAITIFPMYNGLLKMVNGKKSIASTLITILLLAILLVPTIILVSSIIDEAGELKTSLNENKFVVPPPNPKVADWPLVGERLYKEWSLASKNLDSAMVLHQKEIVEWGQKLVGAVKGVFSNILMFSFSIIIAGIFLAYSDESEKSANAFSRRLVGNKAEEFTKLVVQTVRNVSKGILGVAFIQFIIMGLCFMLAGVPFAGVWALLVFLLALVQLPGAIVAIPIIIYLFSVREPVPATIWGIIILICGLSDNVLKPLLMGKGAPVPMIVIFLGAIGGFILSGFIGMFTGAIVLSLGYKLAGLWVHETPEN</sequence>
<evidence type="ECO:0000256" key="2">
    <source>
        <dbReference type="ARBA" id="ARBA00009773"/>
    </source>
</evidence>
<keyword evidence="7 8" id="KW-0472">Membrane</keyword>
<comment type="similarity">
    <text evidence="2">Belongs to the autoinducer-2 exporter (AI-2E) (TC 2.A.86) family.</text>
</comment>
<dbReference type="Proteomes" id="UP001155182">
    <property type="component" value="Unassembled WGS sequence"/>
</dbReference>
<dbReference type="RefSeq" id="WP_252586109.1">
    <property type="nucleotide sequence ID" value="NZ_JAMWYS010000009.1"/>
</dbReference>
<proteinExistence type="inferred from homology"/>
<feature type="transmembrane region" description="Helical" evidence="8">
    <location>
        <begin position="20"/>
        <end position="37"/>
    </location>
</feature>
<dbReference type="PANTHER" id="PTHR21716:SF67">
    <property type="entry name" value="TRANSPORT PROTEIN YDIK-RELATED"/>
    <property type="match status" value="1"/>
</dbReference>
<evidence type="ECO:0000256" key="4">
    <source>
        <dbReference type="ARBA" id="ARBA00022475"/>
    </source>
</evidence>
<comment type="caution">
    <text evidence="9">The sequence shown here is derived from an EMBL/GenBank/DDBJ whole genome shotgun (WGS) entry which is preliminary data.</text>
</comment>
<dbReference type="InterPro" id="IPR002549">
    <property type="entry name" value="AI-2E-like"/>
</dbReference>
<accession>A0A9X2F4U0</accession>
<evidence type="ECO:0000256" key="6">
    <source>
        <dbReference type="ARBA" id="ARBA00022989"/>
    </source>
</evidence>
<feature type="transmembrane region" description="Helical" evidence="8">
    <location>
        <begin position="249"/>
        <end position="274"/>
    </location>
</feature>
<evidence type="ECO:0000256" key="3">
    <source>
        <dbReference type="ARBA" id="ARBA00022448"/>
    </source>
</evidence>
<dbReference type="GO" id="GO:0005886">
    <property type="term" value="C:plasma membrane"/>
    <property type="evidence" value="ECO:0007669"/>
    <property type="project" value="UniProtKB-SubCell"/>
</dbReference>
<dbReference type="AlphaFoldDB" id="A0A9X2F4U0"/>
<evidence type="ECO:0000256" key="8">
    <source>
        <dbReference type="SAM" id="Phobius"/>
    </source>
</evidence>
<gene>
    <name evidence="9" type="ORF">NF867_03245</name>
</gene>
<keyword evidence="4" id="KW-1003">Cell membrane</keyword>
<comment type="subcellular location">
    <subcellularLocation>
        <location evidence="1">Cell membrane</location>
        <topology evidence="1">Multi-pass membrane protein</topology>
    </subcellularLocation>
</comment>
<evidence type="ECO:0000313" key="10">
    <source>
        <dbReference type="Proteomes" id="UP001155182"/>
    </source>
</evidence>
<evidence type="ECO:0000256" key="1">
    <source>
        <dbReference type="ARBA" id="ARBA00004651"/>
    </source>
</evidence>
<keyword evidence="10" id="KW-1185">Reference proteome</keyword>
<name>A0A9X2F4U0_9SPHI</name>
<keyword evidence="5 8" id="KW-0812">Transmembrane</keyword>
<evidence type="ECO:0000256" key="7">
    <source>
        <dbReference type="ARBA" id="ARBA00023136"/>
    </source>
</evidence>
<evidence type="ECO:0000313" key="9">
    <source>
        <dbReference type="EMBL" id="MCO4291873.1"/>
    </source>
</evidence>
<feature type="transmembrane region" description="Helical" evidence="8">
    <location>
        <begin position="165"/>
        <end position="185"/>
    </location>
</feature>
<dbReference type="PANTHER" id="PTHR21716">
    <property type="entry name" value="TRANSMEMBRANE PROTEIN"/>
    <property type="match status" value="1"/>
</dbReference>
<feature type="transmembrane region" description="Helical" evidence="8">
    <location>
        <begin position="312"/>
        <end position="339"/>
    </location>
</feature>
<feature type="transmembrane region" description="Helical" evidence="8">
    <location>
        <begin position="73"/>
        <end position="95"/>
    </location>
</feature>
<organism evidence="9 10">
    <name type="scientific">Solitalea agri</name>
    <dbReference type="NCBI Taxonomy" id="2953739"/>
    <lineage>
        <taxon>Bacteria</taxon>
        <taxon>Pseudomonadati</taxon>
        <taxon>Bacteroidota</taxon>
        <taxon>Sphingobacteriia</taxon>
        <taxon>Sphingobacteriales</taxon>
        <taxon>Sphingobacteriaceae</taxon>
        <taxon>Solitalea</taxon>
    </lineage>
</organism>
<dbReference type="EMBL" id="JAMWYS010000009">
    <property type="protein sequence ID" value="MCO4291873.1"/>
    <property type="molecule type" value="Genomic_DNA"/>
</dbReference>
<feature type="transmembrane region" description="Helical" evidence="8">
    <location>
        <begin position="281"/>
        <end position="300"/>
    </location>
</feature>
<keyword evidence="6 8" id="KW-1133">Transmembrane helix</keyword>